<gene>
    <name evidence="1" type="ORF">METZ01_LOCUS22127</name>
</gene>
<organism evidence="1">
    <name type="scientific">marine metagenome</name>
    <dbReference type="NCBI Taxonomy" id="408172"/>
    <lineage>
        <taxon>unclassified sequences</taxon>
        <taxon>metagenomes</taxon>
        <taxon>ecological metagenomes</taxon>
    </lineage>
</organism>
<reference evidence="1" key="1">
    <citation type="submission" date="2018-05" db="EMBL/GenBank/DDBJ databases">
        <authorList>
            <person name="Lanie J.A."/>
            <person name="Ng W.-L."/>
            <person name="Kazmierczak K.M."/>
            <person name="Andrzejewski T.M."/>
            <person name="Davidsen T.M."/>
            <person name="Wayne K.J."/>
            <person name="Tettelin H."/>
            <person name="Glass J.I."/>
            <person name="Rusch D."/>
            <person name="Podicherti R."/>
            <person name="Tsui H.-C.T."/>
            <person name="Winkler M.E."/>
        </authorList>
    </citation>
    <scope>NUCLEOTIDE SEQUENCE</scope>
</reference>
<dbReference type="EMBL" id="UINC01001058">
    <property type="protein sequence ID" value="SUZ69273.1"/>
    <property type="molecule type" value="Genomic_DNA"/>
</dbReference>
<evidence type="ECO:0008006" key="2">
    <source>
        <dbReference type="Google" id="ProtNLM"/>
    </source>
</evidence>
<dbReference type="AlphaFoldDB" id="A0A381PV12"/>
<dbReference type="InterPro" id="IPR008775">
    <property type="entry name" value="Phytyl_CoA_dOase-like"/>
</dbReference>
<name>A0A381PV12_9ZZZZ</name>
<dbReference type="SUPFAM" id="SSF51197">
    <property type="entry name" value="Clavaminate synthase-like"/>
    <property type="match status" value="1"/>
</dbReference>
<protein>
    <recommendedName>
        <fullName evidence="2">Phytanoyl-CoA dioxygenase family protein</fullName>
    </recommendedName>
</protein>
<accession>A0A381PV12</accession>
<dbReference type="Gene3D" id="2.60.120.620">
    <property type="entry name" value="q2cbj1_9rhob like domain"/>
    <property type="match status" value="1"/>
</dbReference>
<proteinExistence type="predicted"/>
<dbReference type="Pfam" id="PF05721">
    <property type="entry name" value="PhyH"/>
    <property type="match status" value="1"/>
</dbReference>
<sequence length="399" mass="44154">MGHSEPGLERIVRVEPPKHHFTLLRNPDGDYLGTEDGERLQLFDHVDDKAVWKQLESNTFDHPASGIELHSDPHHDGHLLSRAGIKVGADANPSEEAATYTAHHGPALMPSDYLATFQENGWVCLASILSPDIVDELERVACCGRWSDREYDRETPLLNQTTAFAQAAVEPVSLWLIRQYLSTEEIRLAHSPGLAVLTPDDGKRDVQGWHSDFPYLWGITRKRDNDQRIPAGMSGELSMGVQRNICVSEFTRENGATCFKLGTHVLNSGPPTEWGTGSIYAQRGHRAAHGLPYQGPEADIVEAPAGSIILYDARTWHRAGVNRTDQRRAAILQAMTPSFLMPFGDTSQPYKQFIKGPIIDQLLSRDQKDFAELMVHKVIGPGGMGAITVDKELTGLVQS</sequence>
<evidence type="ECO:0000313" key="1">
    <source>
        <dbReference type="EMBL" id="SUZ69273.1"/>
    </source>
</evidence>